<dbReference type="AlphaFoldDB" id="A0A1M5PHH5"/>
<sequence length="532" mass="58752">MSIVYVFSLLGGLALFLYGMDLMSEGLELAAGNKLQNVIEKLTSSTAKGIAVGIAVTAVIQSSSATTVMVVGFVNANLMTLKQAVGVIMGANVGTTVTGQLVALNITDSAPLIAFIGFIMFKFINKSSIEHIGQVVMGLGILFMGMEIMSQAMSPLQEDIAFVSLMTKISNPIVGVLVGTIFTALIQSSSASLGILQALANKGLVGLHGSIFIICGFNIGTCITSILSAMGSSKNAKRTAAVHVLFNVLGTIIFLILIYLLPIEAFVVKYSKDLPAAQLANMHTMFNILATLILFPFSNKLATLATRLIPGKDPMTEDFSLKYINLKRPAEANLVLTDVRAETTRMLEIAEENYRLALEIFYNYDEKKHKQILYNEDIINYLNSNITKYIIDVLSESMDDTMASNFTGYLRIVRDIERIGDHTKSIGEYAKASYDKHLTYSGDFYREIEVLDKLMNELYDTLGENIPREEKRLKTKNLNNETEEEIEIFRNRHIDRMKNGVCDPESGLYYEKLLSSYERISAYLSNIGKLLI</sequence>
<evidence type="ECO:0000259" key="7">
    <source>
        <dbReference type="Pfam" id="PF01895"/>
    </source>
</evidence>
<dbReference type="Pfam" id="PF01895">
    <property type="entry name" value="PhoU"/>
    <property type="match status" value="1"/>
</dbReference>
<feature type="transmembrane region" description="Helical" evidence="6">
    <location>
        <begin position="109"/>
        <end position="125"/>
    </location>
</feature>
<evidence type="ECO:0000256" key="1">
    <source>
        <dbReference type="ARBA" id="ARBA00004651"/>
    </source>
</evidence>
<evidence type="ECO:0000313" key="8">
    <source>
        <dbReference type="EMBL" id="SHH01246.1"/>
    </source>
</evidence>
<keyword evidence="4 6" id="KW-1133">Transmembrane helix</keyword>
<name>A0A1M5PHH5_9FIRM</name>
<feature type="transmembrane region" description="Helical" evidence="6">
    <location>
        <begin position="132"/>
        <end position="153"/>
    </location>
</feature>
<comment type="subcellular location">
    <subcellularLocation>
        <location evidence="1">Cell membrane</location>
        <topology evidence="1">Multi-pass membrane protein</topology>
    </subcellularLocation>
</comment>
<feature type="domain" description="PhoU" evidence="7">
    <location>
        <begin position="344"/>
        <end position="429"/>
    </location>
</feature>
<feature type="transmembrane region" description="Helical" evidence="6">
    <location>
        <begin position="50"/>
        <end position="72"/>
    </location>
</feature>
<proteinExistence type="predicted"/>
<dbReference type="Pfam" id="PF02690">
    <property type="entry name" value="Na_Pi_cotrans"/>
    <property type="match status" value="1"/>
</dbReference>
<dbReference type="EMBL" id="FQXI01000001">
    <property type="protein sequence ID" value="SHH01246.1"/>
    <property type="molecule type" value="Genomic_DNA"/>
</dbReference>
<dbReference type="PANTHER" id="PTHR10010:SF46">
    <property type="entry name" value="SODIUM-DEPENDENT PHOSPHATE TRANSPORT PROTEIN 2B"/>
    <property type="match status" value="1"/>
</dbReference>
<dbReference type="PANTHER" id="PTHR10010">
    <property type="entry name" value="SOLUTE CARRIER FAMILY 34 SODIUM PHOSPHATE , MEMBER 2-RELATED"/>
    <property type="match status" value="1"/>
</dbReference>
<dbReference type="InterPro" id="IPR003841">
    <property type="entry name" value="Na/Pi_transpt"/>
</dbReference>
<dbReference type="GO" id="GO:0005886">
    <property type="term" value="C:plasma membrane"/>
    <property type="evidence" value="ECO:0007669"/>
    <property type="project" value="UniProtKB-SubCell"/>
</dbReference>
<gene>
    <name evidence="8" type="ORF">SAMN02745245_00330</name>
</gene>
<keyword evidence="2" id="KW-1003">Cell membrane</keyword>
<dbReference type="SUPFAM" id="SSF109755">
    <property type="entry name" value="PhoU-like"/>
    <property type="match status" value="1"/>
</dbReference>
<dbReference type="InterPro" id="IPR026022">
    <property type="entry name" value="PhoU_dom"/>
</dbReference>
<dbReference type="RefSeq" id="WP_073183118.1">
    <property type="nucleotide sequence ID" value="NZ_FQXI01000001.1"/>
</dbReference>
<dbReference type="NCBIfam" id="NF037997">
    <property type="entry name" value="Na_Pi_symport"/>
    <property type="match status" value="1"/>
</dbReference>
<evidence type="ECO:0000313" key="9">
    <source>
        <dbReference type="Proteomes" id="UP000184032"/>
    </source>
</evidence>
<dbReference type="NCBIfam" id="TIGR00704">
    <property type="entry name" value="NaPi_cotrn_rel"/>
    <property type="match status" value="1"/>
</dbReference>
<accession>A0A1M5PHH5</accession>
<evidence type="ECO:0000256" key="2">
    <source>
        <dbReference type="ARBA" id="ARBA00022475"/>
    </source>
</evidence>
<evidence type="ECO:0000256" key="3">
    <source>
        <dbReference type="ARBA" id="ARBA00022692"/>
    </source>
</evidence>
<feature type="transmembrane region" description="Helical" evidence="6">
    <location>
        <begin position="173"/>
        <end position="199"/>
    </location>
</feature>
<evidence type="ECO:0000256" key="6">
    <source>
        <dbReference type="SAM" id="Phobius"/>
    </source>
</evidence>
<keyword evidence="3 6" id="KW-0812">Transmembrane</keyword>
<feature type="transmembrane region" description="Helical" evidence="6">
    <location>
        <begin position="211"/>
        <end position="232"/>
    </location>
</feature>
<protein>
    <submittedName>
        <fullName evidence="8">Phosphate:Na+ symporter</fullName>
    </submittedName>
</protein>
<dbReference type="Proteomes" id="UP000184032">
    <property type="component" value="Unassembled WGS sequence"/>
</dbReference>
<dbReference type="STRING" id="1120995.SAMN02745245_00330"/>
<feature type="transmembrane region" description="Helical" evidence="6">
    <location>
        <begin position="244"/>
        <end position="267"/>
    </location>
</feature>
<evidence type="ECO:0000256" key="4">
    <source>
        <dbReference type="ARBA" id="ARBA00022989"/>
    </source>
</evidence>
<dbReference type="Gene3D" id="1.20.58.220">
    <property type="entry name" value="Phosphate transport system protein phou homolog 2, domain 2"/>
    <property type="match status" value="1"/>
</dbReference>
<dbReference type="InterPro" id="IPR038078">
    <property type="entry name" value="PhoU-like_sf"/>
</dbReference>
<dbReference type="GO" id="GO:0005436">
    <property type="term" value="F:sodium:phosphate symporter activity"/>
    <property type="evidence" value="ECO:0007669"/>
    <property type="project" value="InterPro"/>
</dbReference>
<feature type="transmembrane region" description="Helical" evidence="6">
    <location>
        <begin position="279"/>
        <end position="297"/>
    </location>
</feature>
<organism evidence="8 9">
    <name type="scientific">Anaerosphaera aminiphila DSM 21120</name>
    <dbReference type="NCBI Taxonomy" id="1120995"/>
    <lineage>
        <taxon>Bacteria</taxon>
        <taxon>Bacillati</taxon>
        <taxon>Bacillota</taxon>
        <taxon>Tissierellia</taxon>
        <taxon>Tissierellales</taxon>
        <taxon>Peptoniphilaceae</taxon>
        <taxon>Anaerosphaera</taxon>
    </lineage>
</organism>
<dbReference type="GO" id="GO:0044341">
    <property type="term" value="P:sodium-dependent phosphate transport"/>
    <property type="evidence" value="ECO:0007669"/>
    <property type="project" value="InterPro"/>
</dbReference>
<reference evidence="8 9" key="1">
    <citation type="submission" date="2016-11" db="EMBL/GenBank/DDBJ databases">
        <authorList>
            <person name="Jaros S."/>
            <person name="Januszkiewicz K."/>
            <person name="Wedrychowicz H."/>
        </authorList>
    </citation>
    <scope>NUCLEOTIDE SEQUENCE [LARGE SCALE GENOMIC DNA]</scope>
    <source>
        <strain evidence="8 9">DSM 21120</strain>
    </source>
</reference>
<keyword evidence="9" id="KW-1185">Reference proteome</keyword>
<evidence type="ECO:0000256" key="5">
    <source>
        <dbReference type="ARBA" id="ARBA00023136"/>
    </source>
</evidence>
<dbReference type="OrthoDB" id="9763003at2"/>
<dbReference type="InterPro" id="IPR004633">
    <property type="entry name" value="NaPi_cotrn-rel/YqeW-like"/>
</dbReference>
<keyword evidence="5 6" id="KW-0472">Membrane</keyword>